<dbReference type="SUPFAM" id="SSF56112">
    <property type="entry name" value="Protein kinase-like (PK-like)"/>
    <property type="match status" value="1"/>
</dbReference>
<dbReference type="InterPro" id="IPR011009">
    <property type="entry name" value="Kinase-like_dom_sf"/>
</dbReference>
<keyword evidence="1 2" id="KW-0103">Bromodomain</keyword>
<dbReference type="InterPro" id="IPR036427">
    <property type="entry name" value="Bromodomain-like_sf"/>
</dbReference>
<feature type="compositionally biased region" description="Low complexity" evidence="3">
    <location>
        <begin position="212"/>
        <end position="230"/>
    </location>
</feature>
<gene>
    <name evidence="6" type="ORF">MAM1_0063c03885</name>
</gene>
<dbReference type="PANTHER" id="PTHR45750">
    <property type="entry name" value="GH11602P"/>
    <property type="match status" value="1"/>
</dbReference>
<dbReference type="STRING" id="91626.A0A0C9LU53"/>
<feature type="region of interest" description="Disordered" evidence="3">
    <location>
        <begin position="97"/>
        <end position="154"/>
    </location>
</feature>
<dbReference type="GO" id="GO:0005524">
    <property type="term" value="F:ATP binding"/>
    <property type="evidence" value="ECO:0007669"/>
    <property type="project" value="InterPro"/>
</dbReference>
<organism evidence="6">
    <name type="scientific">Mucor ambiguus</name>
    <dbReference type="NCBI Taxonomy" id="91626"/>
    <lineage>
        <taxon>Eukaryota</taxon>
        <taxon>Fungi</taxon>
        <taxon>Fungi incertae sedis</taxon>
        <taxon>Mucoromycota</taxon>
        <taxon>Mucoromycotina</taxon>
        <taxon>Mucoromycetes</taxon>
        <taxon>Mucorales</taxon>
        <taxon>Mucorineae</taxon>
        <taxon>Mucoraceae</taxon>
        <taxon>Mucor</taxon>
    </lineage>
</organism>
<evidence type="ECO:0000256" key="2">
    <source>
        <dbReference type="PROSITE-ProRule" id="PRU00035"/>
    </source>
</evidence>
<dbReference type="Proteomes" id="UP000053815">
    <property type="component" value="Unassembled WGS sequence"/>
</dbReference>
<dbReference type="CDD" id="cd04369">
    <property type="entry name" value="Bromodomain"/>
    <property type="match status" value="1"/>
</dbReference>
<keyword evidence="7" id="KW-1185">Reference proteome</keyword>
<dbReference type="GO" id="GO:0004672">
    <property type="term" value="F:protein kinase activity"/>
    <property type="evidence" value="ECO:0007669"/>
    <property type="project" value="InterPro"/>
</dbReference>
<feature type="compositionally biased region" description="Pro residues" evidence="3">
    <location>
        <begin position="231"/>
        <end position="240"/>
    </location>
</feature>
<feature type="domain" description="Protein kinase" evidence="4">
    <location>
        <begin position="1011"/>
        <end position="1322"/>
    </location>
</feature>
<feature type="compositionally biased region" description="Basic residues" evidence="3">
    <location>
        <begin position="1373"/>
        <end position="1383"/>
    </location>
</feature>
<dbReference type="Gene3D" id="1.10.510.10">
    <property type="entry name" value="Transferase(Phosphotransferase) domain 1"/>
    <property type="match status" value="1"/>
</dbReference>
<dbReference type="EMBL" id="DF836352">
    <property type="protein sequence ID" value="GAN04425.1"/>
    <property type="molecule type" value="Genomic_DNA"/>
</dbReference>
<evidence type="ECO:0000259" key="4">
    <source>
        <dbReference type="PROSITE" id="PS50011"/>
    </source>
</evidence>
<evidence type="ECO:0008006" key="8">
    <source>
        <dbReference type="Google" id="ProtNLM"/>
    </source>
</evidence>
<dbReference type="GO" id="GO:0000123">
    <property type="term" value="C:histone acetyltransferase complex"/>
    <property type="evidence" value="ECO:0007669"/>
    <property type="project" value="TreeGrafter"/>
</dbReference>
<proteinExistence type="predicted"/>
<feature type="compositionally biased region" description="Polar residues" evidence="3">
    <location>
        <begin position="954"/>
        <end position="973"/>
    </location>
</feature>
<evidence type="ECO:0000256" key="1">
    <source>
        <dbReference type="ARBA" id="ARBA00023117"/>
    </source>
</evidence>
<feature type="domain" description="Bromo" evidence="5">
    <location>
        <begin position="581"/>
        <end position="650"/>
    </location>
</feature>
<name>A0A0C9LU53_9FUNG</name>
<evidence type="ECO:0000313" key="6">
    <source>
        <dbReference type="EMBL" id="GAN04425.1"/>
    </source>
</evidence>
<evidence type="ECO:0000256" key="3">
    <source>
        <dbReference type="SAM" id="MobiDB-lite"/>
    </source>
</evidence>
<feature type="region of interest" description="Disordered" evidence="3">
    <location>
        <begin position="936"/>
        <end position="973"/>
    </location>
</feature>
<evidence type="ECO:0000313" key="7">
    <source>
        <dbReference type="Proteomes" id="UP000053815"/>
    </source>
</evidence>
<feature type="compositionally biased region" description="Acidic residues" evidence="3">
    <location>
        <begin position="939"/>
        <end position="948"/>
    </location>
</feature>
<dbReference type="GO" id="GO:0010484">
    <property type="term" value="F:histone H3 acetyltransferase activity"/>
    <property type="evidence" value="ECO:0007669"/>
    <property type="project" value="TreeGrafter"/>
</dbReference>
<dbReference type="InterPro" id="IPR001487">
    <property type="entry name" value="Bromodomain"/>
</dbReference>
<evidence type="ECO:0000259" key="5">
    <source>
        <dbReference type="PROSITE" id="PS50014"/>
    </source>
</evidence>
<dbReference type="InterPro" id="IPR000719">
    <property type="entry name" value="Prot_kinase_dom"/>
</dbReference>
<dbReference type="PROSITE" id="PS50011">
    <property type="entry name" value="PROTEIN_KINASE_DOM"/>
    <property type="match status" value="1"/>
</dbReference>
<accession>A0A0C9LU53</accession>
<feature type="region of interest" description="Disordered" evidence="3">
    <location>
        <begin position="1336"/>
        <end position="1383"/>
    </location>
</feature>
<dbReference type="Pfam" id="PF00439">
    <property type="entry name" value="Bromodomain"/>
    <property type="match status" value="1"/>
</dbReference>
<reference evidence="6" key="1">
    <citation type="submission" date="2014-09" db="EMBL/GenBank/DDBJ databases">
        <title>Draft genome sequence of an oleaginous Mucoromycotina fungus Mucor ambiguus NBRC6742.</title>
        <authorList>
            <person name="Takeda I."/>
            <person name="Yamane N."/>
            <person name="Morita T."/>
            <person name="Tamano K."/>
            <person name="Machida M."/>
            <person name="Baker S."/>
            <person name="Koike H."/>
        </authorList>
    </citation>
    <scope>NUCLEOTIDE SEQUENCE</scope>
    <source>
        <strain evidence="6">NBRC 6742</strain>
    </source>
</reference>
<sequence length="1383" mass="158327">MDNWALRENNDSPVGVNGFVDNMPLLWKMGFEPPLIPTASGENDASQPFSDFNQSTSTSDLPDDDELVDKLFRESMQDMHQHQAMDTAIDVKQPDNSLHMLLSSPPPMNAPVVNRKRSRSPEKMEQASSSFVPVEQPTQQQPSALHNDPQSAYSQRLTSHLLSEFQQRPLPPPSQQRPLLLQQHLQARQPLPGPPSIQQQQQQQQNLPRGLPAQPMAQHSQPPHQQQQQQQPPPLPPPHQAPQHGTPTLAPINKVQPPQQQQHRPGPYYTPGPAPQPFFTHQNTFMPMAPMHHSTPIRPSTPPTITNNFQNKSNIAPVNPSFQHLNMSPHHQKLDILPKQPYPMPNSRQAHAYSANSIAEPMMINASPSPPQRPSAQPQPPLRSATTIVLKTQSAAQKAAAIPPRPQLKLHFTRHGLDSTIFDDPTDPMKPDLDIMSLRKLTVATLCTLNVNIALEELPEVDIEEPLSTDSHQVLPAAAMQVITKMVLGTSGDKEVAQTLASQISNGDLVAFQRLIVAGLRSKNIVIHTVLNEQTSTSDGTKRSASPDDTVIDLTHVKYEPPHNVTRLFLRLYRYILNMLLSTPDCWPFIQPVPETAFLYHQEIKNPMDLYTIEENIWRGKYTKFARFENDMQRIWKNARLFHRSSGTIPRHAENLESLFTKIVMDIKRQNSKNKPASGPHDFQFDPTNTLPEESDFSYPPIEQVFSETSTVYTISALSPLEPKARKAGLKDENSLYLQLNGPFFQAIERMKSDLDGNHRLVPRFYIAKNRTLLRQVRSQGVLAIFYNTKTTRVRHSKNIRIETDMVLAYPASEFYDLDQINECTVDFSPKGWIHLRPLRVVNRISFEANDYIDRDYFRRMFATAKMATDDKNGHHNAETKILLKRIVRQILGLPEKHEVDISDTPVKSKPIIKLHTFVKGDDHRPIIQQRMLKTKEEEAMEADEGSDDEKPSPKSTDVKSQQISKSTIPTISNEERLGTREVNHEVWRKLFDVCTRKGILIRNITSHGNINWNSPDSEGFFKRVYFFDDIVVQAFRQMTMYQRITEVACLMKLRNLPHMAQMREILFNDNGDVAGLSMERYQTTLKRYAHVHSHHRLSAYQKYDVIYQMLLCMKTIHKAGLAHRDLSEVNIMLNTLEGQFLEDGSEKVYLYLIDFGKAVFCESTDVRDWFVDVPRADWEYDGDVVPETKEELDVWCESLPWVKGKPDHGYRMYRSIQTLPKTRSDNQVLPWLIHPQAEDIYSIGVMIWKVFTDTEPWRGILETDLQGLRYVAEDDYRIQRALEGEVHGELSRQLLLKCLKTRPQDRENATDILDWICQDNVREGLIGEWKMYSSDTRGSRKTKSFYGFEDTGIEEEEKKKPRRKANTTGSKGRGRPKINKDT</sequence>
<feature type="region of interest" description="Disordered" evidence="3">
    <location>
        <begin position="188"/>
        <end position="284"/>
    </location>
</feature>
<dbReference type="PANTHER" id="PTHR45750:SF3">
    <property type="entry name" value="HISTONE ACETYLTRANSFERASE"/>
    <property type="match status" value="1"/>
</dbReference>
<dbReference type="GO" id="GO:0045944">
    <property type="term" value="P:positive regulation of transcription by RNA polymerase II"/>
    <property type="evidence" value="ECO:0007669"/>
    <property type="project" value="TreeGrafter"/>
</dbReference>
<dbReference type="Pfam" id="PF00069">
    <property type="entry name" value="Pkinase"/>
    <property type="match status" value="1"/>
</dbReference>
<protein>
    <recommendedName>
        <fullName evidence="8">Protein kinase domain-containing protein</fullName>
    </recommendedName>
</protein>
<feature type="region of interest" description="Disordered" evidence="3">
    <location>
        <begin position="37"/>
        <end position="64"/>
    </location>
</feature>
<dbReference type="PROSITE" id="PS50014">
    <property type="entry name" value="BROMODOMAIN_2"/>
    <property type="match status" value="1"/>
</dbReference>
<feature type="compositionally biased region" description="Polar residues" evidence="3">
    <location>
        <begin position="40"/>
        <end position="60"/>
    </location>
</feature>
<dbReference type="SMART" id="SM00297">
    <property type="entry name" value="BROMO"/>
    <property type="match status" value="1"/>
</dbReference>
<feature type="compositionally biased region" description="Polar residues" evidence="3">
    <location>
        <begin position="126"/>
        <end position="154"/>
    </location>
</feature>
<dbReference type="OrthoDB" id="4062651at2759"/>
<dbReference type="SUPFAM" id="SSF47370">
    <property type="entry name" value="Bromodomain"/>
    <property type="match status" value="1"/>
</dbReference>
<dbReference type="Gene3D" id="1.20.920.10">
    <property type="entry name" value="Bromodomain-like"/>
    <property type="match status" value="1"/>
</dbReference>
<dbReference type="SMART" id="SM00220">
    <property type="entry name" value="S_TKc"/>
    <property type="match status" value="1"/>
</dbReference>
<dbReference type="InterPro" id="IPR037800">
    <property type="entry name" value="GCN5"/>
</dbReference>